<dbReference type="GO" id="GO:0042806">
    <property type="term" value="F:fucose binding"/>
    <property type="evidence" value="ECO:0007669"/>
    <property type="project" value="TreeGrafter"/>
</dbReference>
<dbReference type="EMBL" id="CP036425">
    <property type="protein sequence ID" value="QDU32787.1"/>
    <property type="molecule type" value="Genomic_DNA"/>
</dbReference>
<keyword evidence="5" id="KW-1185">Reference proteome</keyword>
<protein>
    <submittedName>
        <fullName evidence="4">RbsD / FucU transport protein family protein</fullName>
    </submittedName>
</protein>
<dbReference type="GO" id="GO:0006004">
    <property type="term" value="P:fucose metabolic process"/>
    <property type="evidence" value="ECO:0007669"/>
    <property type="project" value="TreeGrafter"/>
</dbReference>
<evidence type="ECO:0000256" key="2">
    <source>
        <dbReference type="ARBA" id="ARBA00023235"/>
    </source>
</evidence>
<dbReference type="AlphaFoldDB" id="A0A517YRD8"/>
<comment type="catalytic activity">
    <reaction evidence="1">
        <text>beta-D-ribopyranose = beta-D-ribofuranose</text>
        <dbReference type="Rhea" id="RHEA:25432"/>
        <dbReference type="ChEBI" id="CHEBI:27476"/>
        <dbReference type="ChEBI" id="CHEBI:47002"/>
        <dbReference type="EC" id="5.4.99.62"/>
    </reaction>
</comment>
<evidence type="ECO:0000256" key="3">
    <source>
        <dbReference type="ARBA" id="ARBA00036324"/>
    </source>
</evidence>
<evidence type="ECO:0000256" key="1">
    <source>
        <dbReference type="ARBA" id="ARBA00000223"/>
    </source>
</evidence>
<dbReference type="InterPro" id="IPR050443">
    <property type="entry name" value="RbsD/FucU_mutarotase"/>
</dbReference>
<sequence length="102" mass="11083">MLNYELTHPRILHALAAARHSSQILIADGNFPARTTLGPNATLCNLNLKPGLVDCVTVLEAILSAIVIEKAAVMDMSKNSPHAPAHESRIWDEFREVLADDG</sequence>
<gene>
    <name evidence="4" type="ORF">KS4_08220</name>
</gene>
<evidence type="ECO:0000313" key="5">
    <source>
        <dbReference type="Proteomes" id="UP000317369"/>
    </source>
</evidence>
<dbReference type="GO" id="GO:0036373">
    <property type="term" value="F:L-fucose mutarotase activity"/>
    <property type="evidence" value="ECO:0007669"/>
    <property type="project" value="UniProtKB-EC"/>
</dbReference>
<dbReference type="Gene3D" id="3.40.1650.10">
    <property type="entry name" value="RbsD-like domain"/>
    <property type="match status" value="1"/>
</dbReference>
<reference evidence="4 5" key="1">
    <citation type="submission" date="2019-02" db="EMBL/GenBank/DDBJ databases">
        <title>Deep-cultivation of Planctomycetes and their phenomic and genomic characterization uncovers novel biology.</title>
        <authorList>
            <person name="Wiegand S."/>
            <person name="Jogler M."/>
            <person name="Boedeker C."/>
            <person name="Pinto D."/>
            <person name="Vollmers J."/>
            <person name="Rivas-Marin E."/>
            <person name="Kohn T."/>
            <person name="Peeters S.H."/>
            <person name="Heuer A."/>
            <person name="Rast P."/>
            <person name="Oberbeckmann S."/>
            <person name="Bunk B."/>
            <person name="Jeske O."/>
            <person name="Meyerdierks A."/>
            <person name="Storesund J.E."/>
            <person name="Kallscheuer N."/>
            <person name="Luecker S."/>
            <person name="Lage O.M."/>
            <person name="Pohl T."/>
            <person name="Merkel B.J."/>
            <person name="Hornburger P."/>
            <person name="Mueller R.-W."/>
            <person name="Bruemmer F."/>
            <person name="Labrenz M."/>
            <person name="Spormann A.M."/>
            <person name="Op den Camp H."/>
            <person name="Overmann J."/>
            <person name="Amann R."/>
            <person name="Jetten M.S.M."/>
            <person name="Mascher T."/>
            <person name="Medema M.H."/>
            <person name="Devos D.P."/>
            <person name="Kaster A.-K."/>
            <person name="Ovreas L."/>
            <person name="Rohde M."/>
            <person name="Galperin M.Y."/>
            <person name="Jogler C."/>
        </authorList>
    </citation>
    <scope>NUCLEOTIDE SEQUENCE [LARGE SCALE GENOMIC DNA]</scope>
    <source>
        <strain evidence="4 5">KS4</strain>
    </source>
</reference>
<comment type="catalytic activity">
    <reaction evidence="3">
        <text>alpha-L-fucose = beta-L-fucose</text>
        <dbReference type="Rhea" id="RHEA:25580"/>
        <dbReference type="ChEBI" id="CHEBI:42548"/>
        <dbReference type="ChEBI" id="CHEBI:42589"/>
        <dbReference type="EC" id="5.1.3.29"/>
    </reaction>
</comment>
<dbReference type="SUPFAM" id="SSF102546">
    <property type="entry name" value="RbsD-like"/>
    <property type="match status" value="1"/>
</dbReference>
<dbReference type="PANTHER" id="PTHR31690:SF4">
    <property type="entry name" value="FUCOSE MUTAROTASE"/>
    <property type="match status" value="1"/>
</dbReference>
<proteinExistence type="predicted"/>
<organism evidence="4 5">
    <name type="scientific">Poriferisphaera corsica</name>
    <dbReference type="NCBI Taxonomy" id="2528020"/>
    <lineage>
        <taxon>Bacteria</taxon>
        <taxon>Pseudomonadati</taxon>
        <taxon>Planctomycetota</taxon>
        <taxon>Phycisphaerae</taxon>
        <taxon>Phycisphaerales</taxon>
        <taxon>Phycisphaeraceae</taxon>
        <taxon>Poriferisphaera</taxon>
    </lineage>
</organism>
<name>A0A517YRD8_9BACT</name>
<accession>A0A517YRD8</accession>
<dbReference type="Pfam" id="PF05025">
    <property type="entry name" value="RbsD_FucU"/>
    <property type="match status" value="1"/>
</dbReference>
<dbReference type="InterPro" id="IPR023750">
    <property type="entry name" value="RbsD-like_sf"/>
</dbReference>
<evidence type="ECO:0000313" key="4">
    <source>
        <dbReference type="EMBL" id="QDU32787.1"/>
    </source>
</evidence>
<keyword evidence="2" id="KW-0413">Isomerase</keyword>
<dbReference type="KEGG" id="pcor:KS4_08220"/>
<dbReference type="PANTHER" id="PTHR31690">
    <property type="entry name" value="FUCOSE MUTAROTASE"/>
    <property type="match status" value="1"/>
</dbReference>
<dbReference type="Proteomes" id="UP000317369">
    <property type="component" value="Chromosome"/>
</dbReference>
<dbReference type="InterPro" id="IPR007721">
    <property type="entry name" value="RbsD_FucU"/>
</dbReference>
<dbReference type="GO" id="GO:0062193">
    <property type="term" value="F:D-ribose pyranase activity"/>
    <property type="evidence" value="ECO:0007669"/>
    <property type="project" value="UniProtKB-EC"/>
</dbReference>